<sequence length="129" mass="14487">MNFAHCILIAGVIKMNTLGERLNYARKQKGYTQDSLAQTIGVSRGVIFNLEKNKTEPQAIVINAVCQILNINKEWLTDGTGDMESGNQAFQSAKLLEELYDIAKELSEDEQLFLLDTVKALKLRLGKRQ</sequence>
<dbReference type="Gene3D" id="1.10.260.40">
    <property type="entry name" value="lambda repressor-like DNA-binding domains"/>
    <property type="match status" value="1"/>
</dbReference>
<evidence type="ECO:0000256" key="1">
    <source>
        <dbReference type="ARBA" id="ARBA00023125"/>
    </source>
</evidence>
<dbReference type="SMART" id="SM00530">
    <property type="entry name" value="HTH_XRE"/>
    <property type="match status" value="1"/>
</dbReference>
<dbReference type="CDD" id="cd00093">
    <property type="entry name" value="HTH_XRE"/>
    <property type="match status" value="1"/>
</dbReference>
<name>A8RI36_ENTBW</name>
<dbReference type="Proteomes" id="UP000005396">
    <property type="component" value="Unassembled WGS sequence"/>
</dbReference>
<evidence type="ECO:0000259" key="2">
    <source>
        <dbReference type="PROSITE" id="PS50943"/>
    </source>
</evidence>
<dbReference type="InterPro" id="IPR010982">
    <property type="entry name" value="Lambda_DNA-bd_dom_sf"/>
</dbReference>
<dbReference type="HOGENOM" id="CLU_066192_5_4_9"/>
<gene>
    <name evidence="3" type="ORF">CLOBOL_00583</name>
</gene>
<reference evidence="3 4" key="2">
    <citation type="submission" date="2007-09" db="EMBL/GenBank/DDBJ databases">
        <title>Draft genome sequence of Clostridium bolteae (ATCC BAA-613).</title>
        <authorList>
            <person name="Sudarsanam P."/>
            <person name="Ley R."/>
            <person name="Guruge J."/>
            <person name="Turnbaugh P.J."/>
            <person name="Mahowald M."/>
            <person name="Liep D."/>
            <person name="Gordon J."/>
        </authorList>
    </citation>
    <scope>NUCLEOTIDE SEQUENCE [LARGE SCALE GENOMIC DNA]</scope>
    <source>
        <strain evidence="4">ATCC BAA-613 / DSM 15670 / CCUG 46953 / JCM 12243 / WAL 16351</strain>
    </source>
</reference>
<reference evidence="3 4" key="1">
    <citation type="submission" date="2007-08" db="EMBL/GenBank/DDBJ databases">
        <authorList>
            <person name="Fulton L."/>
            <person name="Clifton S."/>
            <person name="Fulton B."/>
            <person name="Xu J."/>
            <person name="Minx P."/>
            <person name="Pepin K.H."/>
            <person name="Johnson M."/>
            <person name="Thiruvilangam P."/>
            <person name="Bhonagiri V."/>
            <person name="Nash W.E."/>
            <person name="Mardis E.R."/>
            <person name="Wilson R.K."/>
        </authorList>
    </citation>
    <scope>NUCLEOTIDE SEQUENCE [LARGE SCALE GENOMIC DNA]</scope>
    <source>
        <strain evidence="4">ATCC BAA-613 / DSM 15670 / CCUG 46953 / JCM 12243 / WAL 16351</strain>
    </source>
</reference>
<protein>
    <recommendedName>
        <fullName evidence="2">HTH cro/C1-type domain-containing protein</fullName>
    </recommendedName>
</protein>
<dbReference type="PROSITE" id="PS50943">
    <property type="entry name" value="HTH_CROC1"/>
    <property type="match status" value="1"/>
</dbReference>
<dbReference type="EMBL" id="ABCC02000009">
    <property type="protein sequence ID" value="EDP19147.1"/>
    <property type="molecule type" value="Genomic_DNA"/>
</dbReference>
<proteinExistence type="predicted"/>
<dbReference type="PaxDb" id="411902-CLOBOL_00583"/>
<comment type="caution">
    <text evidence="3">The sequence shown here is derived from an EMBL/GenBank/DDBJ whole genome shotgun (WGS) entry which is preliminary data.</text>
</comment>
<evidence type="ECO:0000313" key="4">
    <source>
        <dbReference type="Proteomes" id="UP000005396"/>
    </source>
</evidence>
<dbReference type="GO" id="GO:0003677">
    <property type="term" value="F:DNA binding"/>
    <property type="evidence" value="ECO:0007669"/>
    <property type="project" value="UniProtKB-KW"/>
</dbReference>
<organism evidence="3 4">
    <name type="scientific">Enterocloster bolteae (strain ATCC BAA-613 / DSM 15670 / CCUG 46953 / JCM 12243 / WAL 16351)</name>
    <name type="common">Clostridium bolteae</name>
    <dbReference type="NCBI Taxonomy" id="411902"/>
    <lineage>
        <taxon>Bacteria</taxon>
        <taxon>Bacillati</taxon>
        <taxon>Bacillota</taxon>
        <taxon>Clostridia</taxon>
        <taxon>Lachnospirales</taxon>
        <taxon>Lachnospiraceae</taxon>
        <taxon>Enterocloster</taxon>
    </lineage>
</organism>
<dbReference type="AlphaFoldDB" id="A8RI36"/>
<evidence type="ECO:0000313" key="3">
    <source>
        <dbReference type="EMBL" id="EDP19147.1"/>
    </source>
</evidence>
<accession>A8RI36</accession>
<dbReference type="PANTHER" id="PTHR46558">
    <property type="entry name" value="TRACRIPTIONAL REGULATORY PROTEIN-RELATED-RELATED"/>
    <property type="match status" value="1"/>
</dbReference>
<feature type="domain" description="HTH cro/C1-type" evidence="2">
    <location>
        <begin position="22"/>
        <end position="76"/>
    </location>
</feature>
<dbReference type="InterPro" id="IPR001387">
    <property type="entry name" value="Cro/C1-type_HTH"/>
</dbReference>
<dbReference type="eggNOG" id="COG1396">
    <property type="taxonomic scope" value="Bacteria"/>
</dbReference>
<dbReference type="SUPFAM" id="SSF47413">
    <property type="entry name" value="lambda repressor-like DNA-binding domains"/>
    <property type="match status" value="1"/>
</dbReference>
<dbReference type="PANTHER" id="PTHR46558:SF4">
    <property type="entry name" value="DNA-BIDING PHAGE PROTEIN"/>
    <property type="match status" value="1"/>
</dbReference>
<dbReference type="Pfam" id="PF12844">
    <property type="entry name" value="HTH_19"/>
    <property type="match status" value="1"/>
</dbReference>
<keyword evidence="1" id="KW-0238">DNA-binding</keyword>